<dbReference type="EMBL" id="CP013236">
    <property type="protein sequence ID" value="AMP14652.1"/>
    <property type="molecule type" value="Genomic_DNA"/>
</dbReference>
<gene>
    <name evidence="1" type="ORF">CPter291_2395</name>
</gene>
<dbReference type="Pfam" id="PF13489">
    <property type="entry name" value="Methyltransf_23"/>
    <property type="match status" value="1"/>
</dbReference>
<dbReference type="Gene3D" id="3.40.50.150">
    <property type="entry name" value="Vaccinia Virus protein VP39"/>
    <property type="match status" value="1"/>
</dbReference>
<dbReference type="GO" id="GO:0008168">
    <property type="term" value="F:methyltransferase activity"/>
    <property type="evidence" value="ECO:0007669"/>
    <property type="project" value="UniProtKB-KW"/>
</dbReference>
<dbReference type="RefSeq" id="WP_062115000.1">
    <property type="nucleotide sequence ID" value="NZ_CP013236.1"/>
</dbReference>
<evidence type="ECO:0000313" key="1">
    <source>
        <dbReference type="EMBL" id="AMP14652.1"/>
    </source>
</evidence>
<protein>
    <submittedName>
        <fullName evidence="1">Methyltransferase domain protein</fullName>
    </submittedName>
</protein>
<keyword evidence="1" id="KW-0808">Transferase</keyword>
<accession>A0ABM5Z639</accession>
<dbReference type="InterPro" id="IPR029063">
    <property type="entry name" value="SAM-dependent_MTases_sf"/>
</dbReference>
<dbReference type="Proteomes" id="UP000074914">
    <property type="component" value="Chromosome"/>
</dbReference>
<organism evidence="1 2">
    <name type="scientific">Collimonas pratensis</name>
    <dbReference type="NCBI Taxonomy" id="279113"/>
    <lineage>
        <taxon>Bacteria</taxon>
        <taxon>Pseudomonadati</taxon>
        <taxon>Pseudomonadota</taxon>
        <taxon>Betaproteobacteria</taxon>
        <taxon>Burkholderiales</taxon>
        <taxon>Oxalobacteraceae</taxon>
        <taxon>Collimonas</taxon>
    </lineage>
</organism>
<keyword evidence="2" id="KW-1185">Reference proteome</keyword>
<sequence length="227" mass="25972">MSGISCGIFNDLYLRLAEKIAPKTLLDIGAGQGKYADLTRQAGVQARMTATEIVPDYVERFGLREKYDEVLVMDAAQMVLDSSCRNRLYDVVTIGDCIEHIPKSQALDLLNFLTYRCAYTIVIAPEFLYYDVSGMEHSEAHISVWSEQDFHWHDRWAFMRSEFMQIFILRGYQPHPVSLEELVGNINTKPVFVHKQDGSVHKAAHLELRTRPRPELVDGAPYTFRNA</sequence>
<reference evidence="1 2" key="1">
    <citation type="submission" date="2015-11" db="EMBL/GenBank/DDBJ databases">
        <title>Exploring the genomic traits of fungus-feeding bacterial genus Collimonas.</title>
        <authorList>
            <person name="Song C."/>
            <person name="Schmidt R."/>
            <person name="de Jager V."/>
            <person name="Krzyzanowska D."/>
            <person name="Jongedijk E."/>
            <person name="Cankar K."/>
            <person name="Beekwilder J."/>
            <person name="van Veen A."/>
            <person name="de Boer W."/>
            <person name="van Veen J.A."/>
            <person name="Garbeva P."/>
        </authorList>
    </citation>
    <scope>NUCLEOTIDE SEQUENCE [LARGE SCALE GENOMIC DNA]</scope>
    <source>
        <strain evidence="1 2">Ter291</strain>
    </source>
</reference>
<proteinExistence type="predicted"/>
<name>A0ABM5Z639_9BURK</name>
<keyword evidence="1" id="KW-0489">Methyltransferase</keyword>
<dbReference type="GO" id="GO:0032259">
    <property type="term" value="P:methylation"/>
    <property type="evidence" value="ECO:0007669"/>
    <property type="project" value="UniProtKB-KW"/>
</dbReference>
<evidence type="ECO:0000313" key="2">
    <source>
        <dbReference type="Proteomes" id="UP000074914"/>
    </source>
</evidence>
<dbReference type="SUPFAM" id="SSF53335">
    <property type="entry name" value="S-adenosyl-L-methionine-dependent methyltransferases"/>
    <property type="match status" value="1"/>
</dbReference>